<keyword evidence="1 10" id="KW-0479">Metal-binding</keyword>
<dbReference type="SUPFAM" id="SSF52540">
    <property type="entry name" value="P-loop containing nucleoside triphosphate hydrolases"/>
    <property type="match status" value="2"/>
</dbReference>
<feature type="region of interest" description="Disordered" evidence="12">
    <location>
        <begin position="184"/>
        <end position="203"/>
    </location>
</feature>
<organism evidence="14 15">
    <name type="scientific">Halocatena salina</name>
    <dbReference type="NCBI Taxonomy" id="2934340"/>
    <lineage>
        <taxon>Archaea</taxon>
        <taxon>Methanobacteriati</taxon>
        <taxon>Methanobacteriota</taxon>
        <taxon>Stenosarchaea group</taxon>
        <taxon>Halobacteria</taxon>
        <taxon>Halobacteriales</taxon>
        <taxon>Natronomonadaceae</taxon>
        <taxon>Halocatena</taxon>
    </lineage>
</organism>
<evidence type="ECO:0000256" key="3">
    <source>
        <dbReference type="ARBA" id="ARBA00022763"/>
    </source>
</evidence>
<feature type="compositionally biased region" description="Basic and acidic residues" evidence="12">
    <location>
        <begin position="599"/>
        <end position="611"/>
    </location>
</feature>
<comment type="similarity">
    <text evidence="9">Belongs to the Sph1/Sph2 family.</text>
</comment>
<dbReference type="GO" id="GO:0016887">
    <property type="term" value="F:ATP hydrolysis activity"/>
    <property type="evidence" value="ECO:0007669"/>
    <property type="project" value="InterPro"/>
</dbReference>
<keyword evidence="4" id="KW-0378">Hydrolase</keyword>
<dbReference type="PANTHER" id="PTHR32114">
    <property type="entry name" value="ABC TRANSPORTER ABCH.3"/>
    <property type="match status" value="1"/>
</dbReference>
<evidence type="ECO:0000313" key="14">
    <source>
        <dbReference type="EMBL" id="UPM44248.1"/>
    </source>
</evidence>
<keyword evidence="5 10" id="KW-0862">Zinc</keyword>
<dbReference type="InterPro" id="IPR027417">
    <property type="entry name" value="P-loop_NTPase"/>
</dbReference>
<keyword evidence="7 11" id="KW-0175">Coiled coil</keyword>
<evidence type="ECO:0000259" key="13">
    <source>
        <dbReference type="PROSITE" id="PS51131"/>
    </source>
</evidence>
<evidence type="ECO:0000256" key="9">
    <source>
        <dbReference type="ARBA" id="ARBA00049666"/>
    </source>
</evidence>
<dbReference type="Gene3D" id="1.10.287.1490">
    <property type="match status" value="2"/>
</dbReference>
<dbReference type="GO" id="GO:0046872">
    <property type="term" value="F:metal ion binding"/>
    <property type="evidence" value="ECO:0007669"/>
    <property type="project" value="UniProtKB-UniRule"/>
</dbReference>
<dbReference type="GO" id="GO:0005524">
    <property type="term" value="F:ATP binding"/>
    <property type="evidence" value="ECO:0007669"/>
    <property type="project" value="UniProtKB-KW"/>
</dbReference>
<feature type="compositionally biased region" description="Basic and acidic residues" evidence="12">
    <location>
        <begin position="185"/>
        <end position="203"/>
    </location>
</feature>
<dbReference type="PANTHER" id="PTHR32114:SF2">
    <property type="entry name" value="ABC TRANSPORTER ABCH.3"/>
    <property type="match status" value="1"/>
</dbReference>
<feature type="binding site" evidence="10">
    <location>
        <position position="569"/>
    </location>
    <ligand>
        <name>Zn(2+)</name>
        <dbReference type="ChEBI" id="CHEBI:29105"/>
    </ligand>
</feature>
<feature type="coiled-coil region" evidence="11">
    <location>
        <begin position="335"/>
        <end position="390"/>
    </location>
</feature>
<geneLocation type="plasmid" evidence="14 15">
    <name>unnamed1</name>
</geneLocation>
<dbReference type="Gene3D" id="3.40.50.300">
    <property type="entry name" value="P-loop containing nucleotide triphosphate hydrolases"/>
    <property type="match status" value="2"/>
</dbReference>
<evidence type="ECO:0000256" key="11">
    <source>
        <dbReference type="SAM" id="Coils"/>
    </source>
</evidence>
<evidence type="ECO:0000256" key="6">
    <source>
        <dbReference type="ARBA" id="ARBA00022840"/>
    </source>
</evidence>
<dbReference type="KEGG" id="haad:MW046_14640"/>
<protein>
    <submittedName>
        <fullName evidence="14">AAA family ATPase</fullName>
    </submittedName>
</protein>
<dbReference type="SUPFAM" id="SSF57997">
    <property type="entry name" value="Tropomyosin"/>
    <property type="match status" value="1"/>
</dbReference>
<sequence>MKIKELTLQNVRSYKNQTVTFPEGTILIHGANGVGKTSLLVGIFGGLFLSDITTAGEQSFTLDDLIRRGEDKAHVELTFELDGTDYTVEWTFYATSTGPSATVTSPAFAEPISQVSNVKAKMRELLGMDEDDFSASVYVRQGEINRLIDADTRTELIDSLLDLDAIDAYISKMEGAKRGAKRVRRANETARENAEKKREREYERDEAQFEAEIQQLTEEIQEVKADKAEIKAYIEKLEQHRTTLDGQIDAYETTRKKIETKEEQLSEAAASRTTTERKRHDAREEIETAQAAITDIEAKIASLNESVEHDLSTEKAARRAVEAVQDDYTTAHQQRTKREAALQNARDALEDLEQRHSEKEDTAASVETALEERREALEAKRTELAKAQGTLNQRIEERNRKAGAFLPDAGDDEITDRDRIDTRIEQLDEKREQTEKELTRIRTKLDGKTSERERIRAAIEEQERELESAHETLEERRSELEALTEAVTTAESEFQDRVHELDQTSRALGIDISPDSLATVRDERIPAKRSTLTSEIESINEEIARLDARKEQIESELETLRTLDDHETCPTCGQPIKDAHVDEEIERQREELATTTDTLSERRAAKADRQDERDDVDALLKGVHDAIAYRADVLTPRRNEREEKRTQIEAAQADIDSLSTELGERQNAVRELEADIKTLERDAAEREELIESHQAAIEEGNVVRAAFEAVERHRETVETLRDAVTEIETMVEEYETDLEEIRTDIEAVESQIQSQRQTVTECKKAVQTAEKQVERVEKEKSVVEQAVERYEAIGEHRSEIDRLKQTIAHCEEKIESLNQRLSTLKREKEEFEVELGETDIDTLRENRQKVTERIEEREATVTQHESKIQSLREKRTSREKDLESLRGLKDDIDRYERYHRWADATVGEIDTMLAVYRRSKSKLREQYLSYLREYTNDIFDEVYKNSSYQQVVIREIETSGGFEYDLKLLRDDQQLEDPSNASGGERAIVNLALRAGIYRLIAELKGDDRGTLPPFILDEPTTFLDEGHVSQLEEMLDTIKSWDVPQIIVVSHDKRLIHGADNECRITIDEETNTSQIEMRSAGDTTAVGDD</sequence>
<feature type="domain" description="Zinc-hook" evidence="13">
    <location>
        <begin position="522"/>
        <end position="621"/>
    </location>
</feature>
<evidence type="ECO:0000256" key="7">
    <source>
        <dbReference type="ARBA" id="ARBA00023054"/>
    </source>
</evidence>
<dbReference type="AlphaFoldDB" id="A0A8U0A6U4"/>
<keyword evidence="14" id="KW-0614">Plasmid</keyword>
<keyword evidence="2" id="KW-0547">Nucleotide-binding</keyword>
<dbReference type="Gene3D" id="1.10.287.510">
    <property type="entry name" value="Helix hairpin bin"/>
    <property type="match status" value="1"/>
</dbReference>
<dbReference type="InterPro" id="IPR038729">
    <property type="entry name" value="Rad50/SbcC_AAA"/>
</dbReference>
<keyword evidence="6" id="KW-0067">ATP-binding</keyword>
<evidence type="ECO:0000256" key="1">
    <source>
        <dbReference type="ARBA" id="ARBA00022723"/>
    </source>
</evidence>
<evidence type="ECO:0000256" key="12">
    <source>
        <dbReference type="SAM" id="MobiDB-lite"/>
    </source>
</evidence>
<keyword evidence="8" id="KW-0234">DNA repair</keyword>
<dbReference type="Pfam" id="PF13476">
    <property type="entry name" value="AAA_23"/>
    <property type="match status" value="1"/>
</dbReference>
<dbReference type="SUPFAM" id="SSF75712">
    <property type="entry name" value="Rad50 coiled-coil Zn hook"/>
    <property type="match status" value="1"/>
</dbReference>
<feature type="coiled-coil region" evidence="11">
    <location>
        <begin position="641"/>
        <end position="874"/>
    </location>
</feature>
<dbReference type="InterPro" id="IPR013134">
    <property type="entry name" value="Zn_hook_RAD50"/>
</dbReference>
<feature type="region of interest" description="Disordered" evidence="12">
    <location>
        <begin position="260"/>
        <end position="282"/>
    </location>
</feature>
<dbReference type="EMBL" id="CP096020">
    <property type="protein sequence ID" value="UPM44248.1"/>
    <property type="molecule type" value="Genomic_DNA"/>
</dbReference>
<feature type="coiled-coil region" evidence="11">
    <location>
        <begin position="417"/>
        <end position="493"/>
    </location>
</feature>
<dbReference type="GeneID" id="71929309"/>
<dbReference type="RefSeq" id="WP_247994902.1">
    <property type="nucleotide sequence ID" value="NZ_CP096020.1"/>
</dbReference>
<evidence type="ECO:0000256" key="2">
    <source>
        <dbReference type="ARBA" id="ARBA00022741"/>
    </source>
</evidence>
<dbReference type="GO" id="GO:0006302">
    <property type="term" value="P:double-strand break repair"/>
    <property type="evidence" value="ECO:0007669"/>
    <property type="project" value="InterPro"/>
</dbReference>
<evidence type="ECO:0000256" key="5">
    <source>
        <dbReference type="ARBA" id="ARBA00022833"/>
    </source>
</evidence>
<dbReference type="Proteomes" id="UP000831768">
    <property type="component" value="Plasmid unnamed1"/>
</dbReference>
<keyword evidence="15" id="KW-1185">Reference proteome</keyword>
<evidence type="ECO:0000313" key="15">
    <source>
        <dbReference type="Proteomes" id="UP000831768"/>
    </source>
</evidence>
<evidence type="ECO:0000256" key="10">
    <source>
        <dbReference type="PROSITE-ProRule" id="PRU00471"/>
    </source>
</evidence>
<feature type="region of interest" description="Disordered" evidence="12">
    <location>
        <begin position="590"/>
        <end position="611"/>
    </location>
</feature>
<name>A0A8U0A6U4_9EURY</name>
<evidence type="ECO:0000256" key="8">
    <source>
        <dbReference type="ARBA" id="ARBA00023204"/>
    </source>
</evidence>
<proteinExistence type="inferred from homology"/>
<evidence type="ECO:0000256" key="4">
    <source>
        <dbReference type="ARBA" id="ARBA00022801"/>
    </source>
</evidence>
<feature type="coiled-coil region" evidence="11">
    <location>
        <begin position="529"/>
        <end position="563"/>
    </location>
</feature>
<keyword evidence="3" id="KW-0227">DNA damage</keyword>
<dbReference type="PROSITE" id="PS51131">
    <property type="entry name" value="ZN_HOOK"/>
    <property type="match status" value="1"/>
</dbReference>
<feature type="binding site" evidence="10">
    <location>
        <position position="572"/>
    </location>
    <ligand>
        <name>Zn(2+)</name>
        <dbReference type="ChEBI" id="CHEBI:29105"/>
    </ligand>
</feature>
<reference evidence="14" key="1">
    <citation type="submission" date="2022-04" db="EMBL/GenBank/DDBJ databases">
        <title>Halocatena sp. nov., isolated from a salt lake.</title>
        <authorList>
            <person name="Cui H.-L."/>
        </authorList>
    </citation>
    <scope>NUCLEOTIDE SEQUENCE</scope>
    <source>
        <strain evidence="14">AD-1</strain>
        <plasmid evidence="14">unnamed1</plasmid>
    </source>
</reference>
<gene>
    <name evidence="14" type="ORF">MW046_14640</name>
</gene>
<accession>A0A8U0A6U4</accession>